<dbReference type="Proteomes" id="UP000603453">
    <property type="component" value="Unassembled WGS sequence"/>
</dbReference>
<comment type="caution">
    <text evidence="1">The sequence shown here is derived from an EMBL/GenBank/DDBJ whole genome shotgun (WGS) entry which is preliminary data.</text>
</comment>
<evidence type="ECO:0008006" key="3">
    <source>
        <dbReference type="Google" id="ProtNLM"/>
    </source>
</evidence>
<protein>
    <recommendedName>
        <fullName evidence="3">SWIM-type domain-containing protein</fullName>
    </recommendedName>
</protein>
<reference evidence="1" key="1">
    <citation type="submission" date="2020-12" db="EMBL/GenBank/DDBJ databases">
        <title>Metabolic potential, ecology and presence of endohyphal bacteria is reflected in genomic diversity of Mucoromycotina.</title>
        <authorList>
            <person name="Muszewska A."/>
            <person name="Okrasinska A."/>
            <person name="Steczkiewicz K."/>
            <person name="Drgas O."/>
            <person name="Orlowska M."/>
            <person name="Perlinska-Lenart U."/>
            <person name="Aleksandrzak-Piekarczyk T."/>
            <person name="Szatraj K."/>
            <person name="Zielenkiewicz U."/>
            <person name="Pilsyk S."/>
            <person name="Malc E."/>
            <person name="Mieczkowski P."/>
            <person name="Kruszewska J.S."/>
            <person name="Biernat P."/>
            <person name="Pawlowska J."/>
        </authorList>
    </citation>
    <scope>NUCLEOTIDE SEQUENCE</scope>
    <source>
        <strain evidence="1">WA0000017839</strain>
    </source>
</reference>
<dbReference type="OrthoDB" id="2430203at2759"/>
<proteinExistence type="predicted"/>
<accession>A0A8H7UYQ7</accession>
<name>A0A8H7UYQ7_9FUNG</name>
<evidence type="ECO:0000313" key="2">
    <source>
        <dbReference type="Proteomes" id="UP000603453"/>
    </source>
</evidence>
<organism evidence="1 2">
    <name type="scientific">Mucor saturninus</name>
    <dbReference type="NCBI Taxonomy" id="64648"/>
    <lineage>
        <taxon>Eukaryota</taxon>
        <taxon>Fungi</taxon>
        <taxon>Fungi incertae sedis</taxon>
        <taxon>Mucoromycota</taxon>
        <taxon>Mucoromycotina</taxon>
        <taxon>Mucoromycetes</taxon>
        <taxon>Mucorales</taxon>
        <taxon>Mucorineae</taxon>
        <taxon>Mucoraceae</taxon>
        <taxon>Mucor</taxon>
    </lineage>
</organism>
<evidence type="ECO:0000313" key="1">
    <source>
        <dbReference type="EMBL" id="KAG2197003.1"/>
    </source>
</evidence>
<dbReference type="EMBL" id="JAEPRD010000136">
    <property type="protein sequence ID" value="KAG2197003.1"/>
    <property type="molecule type" value="Genomic_DNA"/>
</dbReference>
<sequence>MMWERDRPVFTRQLTVFITENSVSWPFCSILKSRYLENDAFMRWSAAYQPAMYTNLETNNYVESWHNQLKAIYLEMQAKAISGDALEQIIETASTNSDGRSVYVVSSFSTSGVNYNVVVDDFQMNSCRSPDFRFNNIACKHMY</sequence>
<dbReference type="AlphaFoldDB" id="A0A8H7UYQ7"/>
<keyword evidence="2" id="KW-1185">Reference proteome</keyword>
<gene>
    <name evidence="1" type="ORF">INT47_006950</name>
</gene>